<keyword evidence="4" id="KW-1185">Reference proteome</keyword>
<feature type="region of interest" description="Disordered" evidence="1">
    <location>
        <begin position="134"/>
        <end position="156"/>
    </location>
</feature>
<dbReference type="Pfam" id="PF01814">
    <property type="entry name" value="Hemerythrin"/>
    <property type="match status" value="1"/>
</dbReference>
<feature type="compositionally biased region" description="Basic and acidic residues" evidence="1">
    <location>
        <begin position="143"/>
        <end position="156"/>
    </location>
</feature>
<evidence type="ECO:0000313" key="4">
    <source>
        <dbReference type="Proteomes" id="UP000683575"/>
    </source>
</evidence>
<organism evidence="3 4">
    <name type="scientific">Nocardioides panacis</name>
    <dbReference type="NCBI Taxonomy" id="2849501"/>
    <lineage>
        <taxon>Bacteria</taxon>
        <taxon>Bacillati</taxon>
        <taxon>Actinomycetota</taxon>
        <taxon>Actinomycetes</taxon>
        <taxon>Propionibacteriales</taxon>
        <taxon>Nocardioidaceae</taxon>
        <taxon>Nocardioides</taxon>
    </lineage>
</organism>
<dbReference type="InterPro" id="IPR012312">
    <property type="entry name" value="Hemerythrin-like"/>
</dbReference>
<evidence type="ECO:0000313" key="3">
    <source>
        <dbReference type="EMBL" id="QWZ09859.1"/>
    </source>
</evidence>
<evidence type="ECO:0000259" key="2">
    <source>
        <dbReference type="Pfam" id="PF01814"/>
    </source>
</evidence>
<dbReference type="RefSeq" id="WP_216941705.1">
    <property type="nucleotide sequence ID" value="NZ_CP077062.1"/>
</dbReference>
<dbReference type="EMBL" id="CP077062">
    <property type="protein sequence ID" value="QWZ09859.1"/>
    <property type="molecule type" value="Genomic_DNA"/>
</dbReference>
<reference evidence="3" key="1">
    <citation type="submission" date="2021-06" db="EMBL/GenBank/DDBJ databases">
        <title>Complete genome sequence of Nocardioides sp. G188.</title>
        <authorList>
            <person name="Im W.-T."/>
        </authorList>
    </citation>
    <scope>NUCLEOTIDE SEQUENCE</scope>
    <source>
        <strain evidence="3">G188</strain>
    </source>
</reference>
<dbReference type="AlphaFoldDB" id="A0A975Y1X3"/>
<dbReference type="KEGG" id="nps:KRR39_09080"/>
<evidence type="ECO:0000256" key="1">
    <source>
        <dbReference type="SAM" id="MobiDB-lite"/>
    </source>
</evidence>
<dbReference type="Proteomes" id="UP000683575">
    <property type="component" value="Chromosome"/>
</dbReference>
<protein>
    <submittedName>
        <fullName evidence="3">Hemerythrin domain-containing protein</fullName>
    </submittedName>
</protein>
<name>A0A975Y1X3_9ACTN</name>
<gene>
    <name evidence="3" type="ORF">KRR39_09080</name>
</gene>
<sequence>MDEHSALVDQADHVRQDVGVGKPADAMARLAGLVAHLERHVRREEDGVFRAMRAAGEFVDEVEALEGEHRDFAAVIAGLETGSADFEAQVFRLLDDLAVHVEREDLGIFPVSVITLGASGWALVDEAHSASPSFLLDPAEEPAPLHEEESTCRRSP</sequence>
<accession>A0A975Y1X3</accession>
<proteinExistence type="predicted"/>
<feature type="domain" description="Hemerythrin-like" evidence="2">
    <location>
        <begin position="2"/>
        <end position="110"/>
    </location>
</feature>